<dbReference type="InterPro" id="IPR005590">
    <property type="entry name" value="DUF333"/>
</dbReference>
<dbReference type="PANTHER" id="PTHR38008:SF2">
    <property type="entry name" value="HEMOLYSIN"/>
    <property type="match status" value="1"/>
</dbReference>
<keyword evidence="1" id="KW-0732">Signal</keyword>
<gene>
    <name evidence="2" type="ORF">EB837_22155</name>
</gene>
<dbReference type="Proteomes" id="UP000268051">
    <property type="component" value="Unassembled WGS sequence"/>
</dbReference>
<dbReference type="OrthoDB" id="148878at2"/>
<dbReference type="PANTHER" id="PTHR38008">
    <property type="entry name" value="HEMOLYSIN-RELATED"/>
    <property type="match status" value="1"/>
</dbReference>
<proteinExistence type="predicted"/>
<sequence>MMSRRYVLLLPLLLAGCAKQAEPEAPLPPQIGMANPAAVYCQQKGGESIRQVNAQGESSLCKLPNGETIEEWALWRRDHPQKK</sequence>
<dbReference type="PROSITE" id="PS51257">
    <property type="entry name" value="PROKAR_LIPOPROTEIN"/>
    <property type="match status" value="1"/>
</dbReference>
<evidence type="ECO:0000313" key="3">
    <source>
        <dbReference type="Proteomes" id="UP000268051"/>
    </source>
</evidence>
<protein>
    <submittedName>
        <fullName evidence="2">DUF333 domain-containing protein</fullName>
    </submittedName>
</protein>
<comment type="caution">
    <text evidence="2">The sequence shown here is derived from an EMBL/GenBank/DDBJ whole genome shotgun (WGS) entry which is preliminary data.</text>
</comment>
<dbReference type="AlphaFoldDB" id="A0A3N2RSA8"/>
<reference evidence="2 3" key="1">
    <citation type="submission" date="2018-10" db="EMBL/GenBank/DDBJ databases">
        <title>Horizontal transference of carbapenem resistance between Klebsiella pneumoniae and Kluyvera ascorbata during abdominal infection: a case report.</title>
        <authorList>
            <person name="Raro O.H.F."/>
            <person name="Lima-Morales D."/>
            <person name="Barth A.L."/>
            <person name="Paim T.G.S."/>
            <person name="Mott M.P."/>
            <person name="Riche C.V.W."/>
            <person name="Teixeira U.F."/>
            <person name="Waechter F."/>
            <person name="Dias C.A.G."/>
        </authorList>
    </citation>
    <scope>NUCLEOTIDE SEQUENCE [LARGE SCALE GENOMIC DNA]</scope>
    <source>
        <strain evidence="2 3">OT2</strain>
    </source>
</reference>
<feature type="chain" id="PRO_5018086634" evidence="1">
    <location>
        <begin position="22"/>
        <end position="83"/>
    </location>
</feature>
<organism evidence="2 3">
    <name type="scientific">Kluyvera ascorbata</name>
    <dbReference type="NCBI Taxonomy" id="51288"/>
    <lineage>
        <taxon>Bacteria</taxon>
        <taxon>Pseudomonadati</taxon>
        <taxon>Pseudomonadota</taxon>
        <taxon>Gammaproteobacteria</taxon>
        <taxon>Enterobacterales</taxon>
        <taxon>Enterobacteriaceae</taxon>
        <taxon>Kluyvera</taxon>
    </lineage>
</organism>
<accession>A0A3N2RSA8</accession>
<dbReference type="Pfam" id="PF03891">
    <property type="entry name" value="DUF333"/>
    <property type="match status" value="1"/>
</dbReference>
<dbReference type="RefSeq" id="WP_035897161.1">
    <property type="nucleotide sequence ID" value="NZ_JAXOAR010000029.1"/>
</dbReference>
<feature type="signal peptide" evidence="1">
    <location>
        <begin position="1"/>
        <end position="21"/>
    </location>
</feature>
<dbReference type="EMBL" id="RHFN01000032">
    <property type="protein sequence ID" value="ROU10305.1"/>
    <property type="molecule type" value="Genomic_DNA"/>
</dbReference>
<name>A0A3N2RSA8_9ENTR</name>
<evidence type="ECO:0000313" key="2">
    <source>
        <dbReference type="EMBL" id="ROU10305.1"/>
    </source>
</evidence>
<evidence type="ECO:0000256" key="1">
    <source>
        <dbReference type="SAM" id="SignalP"/>
    </source>
</evidence>